<feature type="transmembrane region" description="Helical" evidence="1">
    <location>
        <begin position="248"/>
        <end position="267"/>
    </location>
</feature>
<gene>
    <name evidence="2" type="ORF">HPP92_010386</name>
</gene>
<dbReference type="OrthoDB" id="5852090at2759"/>
<reference evidence="2 3" key="1">
    <citation type="journal article" date="2020" name="Nat. Food">
        <title>A phased Vanilla planifolia genome enables genetic improvement of flavour and production.</title>
        <authorList>
            <person name="Hasing T."/>
            <person name="Tang H."/>
            <person name="Brym M."/>
            <person name="Khazi F."/>
            <person name="Huang T."/>
            <person name="Chambers A.H."/>
        </authorList>
    </citation>
    <scope>NUCLEOTIDE SEQUENCE [LARGE SCALE GENOMIC DNA]</scope>
    <source>
        <tissue evidence="2">Leaf</tissue>
    </source>
</reference>
<keyword evidence="3" id="KW-1185">Reference proteome</keyword>
<protein>
    <submittedName>
        <fullName evidence="2">Uncharacterized protein</fullName>
    </submittedName>
</protein>
<name>A0A835UZP6_VANPL</name>
<dbReference type="AlphaFoldDB" id="A0A835UZP6"/>
<organism evidence="2 3">
    <name type="scientific">Vanilla planifolia</name>
    <name type="common">Vanilla</name>
    <dbReference type="NCBI Taxonomy" id="51239"/>
    <lineage>
        <taxon>Eukaryota</taxon>
        <taxon>Viridiplantae</taxon>
        <taxon>Streptophyta</taxon>
        <taxon>Embryophyta</taxon>
        <taxon>Tracheophyta</taxon>
        <taxon>Spermatophyta</taxon>
        <taxon>Magnoliopsida</taxon>
        <taxon>Liliopsida</taxon>
        <taxon>Asparagales</taxon>
        <taxon>Orchidaceae</taxon>
        <taxon>Vanilloideae</taxon>
        <taxon>Vanilleae</taxon>
        <taxon>Vanilla</taxon>
    </lineage>
</organism>
<keyword evidence="1" id="KW-0812">Transmembrane</keyword>
<dbReference type="EMBL" id="JADCNL010000005">
    <property type="protein sequence ID" value="KAG0479528.1"/>
    <property type="molecule type" value="Genomic_DNA"/>
</dbReference>
<dbReference type="Proteomes" id="UP000636800">
    <property type="component" value="Chromosome 5"/>
</dbReference>
<sequence length="309" mass="35018">MSKKRRKFMFLKYPSLDAGGCFSAHYATLEEIKCCGCFENTRGLNCHLRMRPKTEAWTHGSSGLLDDRAVDAAMNKTIQELYKRKLRKATMEKPHIQPGVIRLFLTGWPMRDDGELFKSIHESKSVQMENGSLMRNILKIIVSLAWAVVLPLLYMRSGSPISLPADLNKWFGQFSKGIENSDWHIIRFSWWSQPRIYVGRGMHESTLCSVVAVEPKLAFSYFFQVYFMDTQIGMQFFSTLTGGVSTGALGRLGGAVPIALVICWYWFKSAILSFSRDYSSTKNRLSALSAIDGESNSCECPTILEVREE</sequence>
<feature type="transmembrane region" description="Helical" evidence="1">
    <location>
        <begin position="137"/>
        <end position="154"/>
    </location>
</feature>
<evidence type="ECO:0000313" key="2">
    <source>
        <dbReference type="EMBL" id="KAG0479528.1"/>
    </source>
</evidence>
<comment type="caution">
    <text evidence="2">The sequence shown here is derived from an EMBL/GenBank/DDBJ whole genome shotgun (WGS) entry which is preliminary data.</text>
</comment>
<proteinExistence type="predicted"/>
<evidence type="ECO:0000313" key="3">
    <source>
        <dbReference type="Proteomes" id="UP000636800"/>
    </source>
</evidence>
<keyword evidence="1" id="KW-1133">Transmembrane helix</keyword>
<evidence type="ECO:0000256" key="1">
    <source>
        <dbReference type="SAM" id="Phobius"/>
    </source>
</evidence>
<accession>A0A835UZP6</accession>
<keyword evidence="1" id="KW-0472">Membrane</keyword>